<keyword evidence="5" id="KW-1185">Reference proteome</keyword>
<dbReference type="PROSITE" id="PS00455">
    <property type="entry name" value="AMP_BINDING"/>
    <property type="match status" value="1"/>
</dbReference>
<dbReference type="AlphaFoldDB" id="A0A9W4UGN1"/>
<accession>A0A9W4UGN1</accession>
<keyword evidence="2" id="KW-0597">Phosphoprotein</keyword>
<dbReference type="Pfam" id="PF23562">
    <property type="entry name" value="AMP-binding_C_3"/>
    <property type="match status" value="1"/>
</dbReference>
<dbReference type="InterPro" id="IPR051414">
    <property type="entry name" value="Adenylate-forming_Reductase"/>
</dbReference>
<dbReference type="PANTHER" id="PTHR43439:SF2">
    <property type="entry name" value="ENZYME, PUTATIVE (JCVI)-RELATED"/>
    <property type="match status" value="1"/>
</dbReference>
<feature type="domain" description="AMP-dependent synthetase/ligase" evidence="3">
    <location>
        <begin position="39"/>
        <end position="350"/>
    </location>
</feature>
<dbReference type="InterPro" id="IPR020845">
    <property type="entry name" value="AMP-binding_CS"/>
</dbReference>
<dbReference type="InterPro" id="IPR042099">
    <property type="entry name" value="ANL_N_sf"/>
</dbReference>
<dbReference type="Gene3D" id="3.40.50.12780">
    <property type="entry name" value="N-terminal domain of ligase-like"/>
    <property type="match status" value="1"/>
</dbReference>
<sequence>MTSRTKNSNLLISLVDAYSKEEPPRVWAMLPNDDDDLSRGFRDVTYRQLSNAVNHAAHWLLQSLPPAVEPFGTVAYVGPKDIRHSIVALAVGKLRRKVLLPSPFASTKAKSHLLGLSKADVLLYGDSSFKEGVEATVAGVEGSKPALIKLPGLPTFLTDDIAEHIPYTRTWDEVKLEPWIILHTSGTTGLPKLVPYTHQMLAALDTAKFMPDANEDNILTHFANRRWYTPLPTLHVVGMLLSLQVTIYHNAILVAGPSGTGGQATPQTALSVLKHAKVQGALLPPSLIDSLVATPSGLDALRDLEYLYFAGAPMKPSTAHTLINENNVTLKPGMGSTEAGLYWMHDTDEWEYYSFRPAMGIEFRKRTAELYELVFVRQPEWERYQLVFHIHVELAEFPTKDLFSPHPNKPGFWKYVGRTDDMIVFSHGEDLYAAGVEKVISSCQAVKGVLVGGQGRAKPFLLVEWIPEVGDEEKTLERLWPFVEKANGDCSPLVRLTKDLCFSVQGGKEFVRTIKGTVARRETEDAFAEEIERLYADDS</sequence>
<reference evidence="4" key="1">
    <citation type="submission" date="2023-01" db="EMBL/GenBank/DDBJ databases">
        <authorList>
            <person name="Van Ghelder C."/>
            <person name="Rancurel C."/>
        </authorList>
    </citation>
    <scope>NUCLEOTIDE SEQUENCE</scope>
    <source>
        <strain evidence="4">CNCM I-4278</strain>
    </source>
</reference>
<name>A0A9W4UGN1_9PLEO</name>
<dbReference type="Pfam" id="PF00501">
    <property type="entry name" value="AMP-binding"/>
    <property type="match status" value="1"/>
</dbReference>
<dbReference type="InterPro" id="IPR000873">
    <property type="entry name" value="AMP-dep_synth/lig_dom"/>
</dbReference>
<evidence type="ECO:0000256" key="2">
    <source>
        <dbReference type="ARBA" id="ARBA00022553"/>
    </source>
</evidence>
<dbReference type="EMBL" id="CAOQHR010000004">
    <property type="protein sequence ID" value="CAI6333958.1"/>
    <property type="molecule type" value="Genomic_DNA"/>
</dbReference>
<evidence type="ECO:0000259" key="3">
    <source>
        <dbReference type="Pfam" id="PF00501"/>
    </source>
</evidence>
<evidence type="ECO:0000256" key="1">
    <source>
        <dbReference type="ARBA" id="ARBA00022450"/>
    </source>
</evidence>
<dbReference type="SUPFAM" id="SSF56801">
    <property type="entry name" value="Acetyl-CoA synthetase-like"/>
    <property type="match status" value="1"/>
</dbReference>
<keyword evidence="1" id="KW-0596">Phosphopantetheine</keyword>
<dbReference type="Proteomes" id="UP001152607">
    <property type="component" value="Unassembled WGS sequence"/>
</dbReference>
<gene>
    <name evidence="4" type="ORF">PDIGIT_LOCUS7010</name>
</gene>
<dbReference type="PANTHER" id="PTHR43439">
    <property type="entry name" value="PHENYLACETATE-COENZYME A LIGASE"/>
    <property type="match status" value="1"/>
</dbReference>
<evidence type="ECO:0000313" key="5">
    <source>
        <dbReference type="Proteomes" id="UP001152607"/>
    </source>
</evidence>
<comment type="caution">
    <text evidence="4">The sequence shown here is derived from an EMBL/GenBank/DDBJ whole genome shotgun (WGS) entry which is preliminary data.</text>
</comment>
<dbReference type="OrthoDB" id="429813at2759"/>
<proteinExistence type="predicted"/>
<evidence type="ECO:0000313" key="4">
    <source>
        <dbReference type="EMBL" id="CAI6333958.1"/>
    </source>
</evidence>
<organism evidence="4 5">
    <name type="scientific">Periconia digitata</name>
    <dbReference type="NCBI Taxonomy" id="1303443"/>
    <lineage>
        <taxon>Eukaryota</taxon>
        <taxon>Fungi</taxon>
        <taxon>Dikarya</taxon>
        <taxon>Ascomycota</taxon>
        <taxon>Pezizomycotina</taxon>
        <taxon>Dothideomycetes</taxon>
        <taxon>Pleosporomycetidae</taxon>
        <taxon>Pleosporales</taxon>
        <taxon>Massarineae</taxon>
        <taxon>Periconiaceae</taxon>
        <taxon>Periconia</taxon>
    </lineage>
</organism>
<protein>
    <recommendedName>
        <fullName evidence="3">AMP-dependent synthetase/ligase domain-containing protein</fullName>
    </recommendedName>
</protein>